<keyword evidence="2" id="KW-1185">Reference proteome</keyword>
<evidence type="ECO:0000313" key="1">
    <source>
        <dbReference type="EMBL" id="EFZ37017.1"/>
    </source>
</evidence>
<dbReference type="EMBL" id="AEPE02000005">
    <property type="protein sequence ID" value="EFZ37017.1"/>
    <property type="molecule type" value="Genomic_DNA"/>
</dbReference>
<gene>
    <name evidence="1" type="ORF">HMPREF0663_11930</name>
</gene>
<accession>E7RRX9</accession>
<sequence>MLINSSLECRMRRLYDRNFTVVNKIILGQGILSNDVRMKDLFSLI</sequence>
<evidence type="ECO:0000313" key="2">
    <source>
        <dbReference type="Proteomes" id="UP000005580"/>
    </source>
</evidence>
<dbReference type="AlphaFoldDB" id="E7RRX9"/>
<proteinExistence type="predicted"/>
<reference evidence="1" key="1">
    <citation type="submission" date="2011-01" db="EMBL/GenBank/DDBJ databases">
        <authorList>
            <person name="Muzny D."/>
            <person name="Qin X."/>
            <person name="Buhay C."/>
            <person name="Dugan-Rocha S."/>
            <person name="Ding Y."/>
            <person name="Chen G."/>
            <person name="Hawes A."/>
            <person name="Holder M."/>
            <person name="Jhangiani S."/>
            <person name="Johnson A."/>
            <person name="Khan Z."/>
            <person name="Li Z."/>
            <person name="Liu W."/>
            <person name="Liu X."/>
            <person name="Perez L."/>
            <person name="Shen H."/>
            <person name="Wang Q."/>
            <person name="Watt J."/>
            <person name="Xi L."/>
            <person name="Xin Y."/>
            <person name="Zhou J."/>
            <person name="Deng J."/>
            <person name="Jiang H."/>
            <person name="Liu Y."/>
            <person name="Qu J."/>
            <person name="Song X.-Z."/>
            <person name="Zhang L."/>
            <person name="Villasana D."/>
            <person name="Johnson A."/>
            <person name="Liu J."/>
            <person name="Liyanage D."/>
            <person name="Lorensuhewa L."/>
            <person name="Robinson T."/>
            <person name="Song A."/>
            <person name="Song B.-B."/>
            <person name="Dinh H."/>
            <person name="Thornton R."/>
            <person name="Coyle M."/>
            <person name="Francisco L."/>
            <person name="Jackson L."/>
            <person name="Javaid M."/>
            <person name="Korchina V."/>
            <person name="Kovar C."/>
            <person name="Mata R."/>
            <person name="Mathew T."/>
            <person name="Ngo R."/>
            <person name="Nguyen L."/>
            <person name="Nguyen N."/>
            <person name="Okwuonu G."/>
            <person name="Ongeri F."/>
            <person name="Pham C."/>
            <person name="Simmons D."/>
            <person name="Wilczek-Boney K."/>
            <person name="Hale W."/>
            <person name="Jakkamsetti A."/>
            <person name="Pham P."/>
            <person name="Ruth R."/>
            <person name="San Lucas F."/>
            <person name="Warren J."/>
            <person name="Zhang J."/>
            <person name="Zhao Z."/>
            <person name="Zhou C."/>
            <person name="Zhu D."/>
            <person name="Lee S."/>
            <person name="Bess C."/>
            <person name="Blankenburg K."/>
            <person name="Forbes L."/>
            <person name="Fu Q."/>
            <person name="Gubbala S."/>
            <person name="Hirani K."/>
            <person name="Jayaseelan J.C."/>
            <person name="Lara F."/>
            <person name="Munidasa M."/>
            <person name="Palculict T."/>
            <person name="Patil S."/>
            <person name="Pu L.-L."/>
            <person name="Saada N."/>
            <person name="Tang L."/>
            <person name="Weissenberger G."/>
            <person name="Zhu Y."/>
            <person name="Hemphill L."/>
            <person name="Shang Y."/>
            <person name="Youmans B."/>
            <person name="Ayvaz T."/>
            <person name="Ross M."/>
            <person name="Santibanez J."/>
            <person name="Aqrawi P."/>
            <person name="Gross S."/>
            <person name="Joshi V."/>
            <person name="Fowler G."/>
            <person name="Nazareth L."/>
            <person name="Reid J."/>
            <person name="Worley K."/>
            <person name="Petrosino J."/>
            <person name="Highlander S."/>
            <person name="Gibbs R."/>
        </authorList>
    </citation>
    <scope>NUCLEOTIDE SEQUENCE [LARGE SCALE GENOMIC DNA]</scope>
    <source>
        <strain evidence="1">ATCC 33269</strain>
    </source>
</reference>
<dbReference type="Proteomes" id="UP000005580">
    <property type="component" value="Unassembled WGS sequence"/>
</dbReference>
<name>E7RRX9_9BACT</name>
<dbReference type="HOGENOM" id="CLU_3203606_0_0_10"/>
<organism evidence="1 2">
    <name type="scientific">Hoylesella oralis ATCC 33269</name>
    <dbReference type="NCBI Taxonomy" id="873533"/>
    <lineage>
        <taxon>Bacteria</taxon>
        <taxon>Pseudomonadati</taxon>
        <taxon>Bacteroidota</taxon>
        <taxon>Bacteroidia</taxon>
        <taxon>Bacteroidales</taxon>
        <taxon>Prevotellaceae</taxon>
        <taxon>Hoylesella</taxon>
    </lineage>
</organism>
<protein>
    <submittedName>
        <fullName evidence="1">Uncharacterized protein</fullName>
    </submittedName>
</protein>
<comment type="caution">
    <text evidence="1">The sequence shown here is derived from an EMBL/GenBank/DDBJ whole genome shotgun (WGS) entry which is preliminary data.</text>
</comment>